<dbReference type="KEGG" id="rbd:ALSL_1844"/>
<reference evidence="4" key="2">
    <citation type="submission" date="2018-06" db="EMBL/GenBank/DDBJ databases">
        <title>Genome sequence of Rhodanobacteraceae bacterium strain Dysh456.</title>
        <authorList>
            <person name="Fukui M."/>
        </authorList>
    </citation>
    <scope>NUCLEOTIDE SEQUENCE [LARGE SCALE GENOMIC DNA]</scope>
    <source>
        <strain evidence="4">Dysh456</strain>
    </source>
</reference>
<dbReference type="RefSeq" id="WP_126538520.1">
    <property type="nucleotide sequence ID" value="NZ_AP018560.1"/>
</dbReference>
<reference evidence="4" key="1">
    <citation type="submission" date="2018-04" db="EMBL/GenBank/DDBJ databases">
        <authorList>
            <person name="Watanabe M."/>
            <person name="Kojima H."/>
        </authorList>
    </citation>
    <scope>NUCLEOTIDE SEQUENCE [LARGE SCALE GENOMIC DNA]</scope>
    <source>
        <strain evidence="4">Dysh456</strain>
    </source>
</reference>
<dbReference type="OrthoDB" id="5959867at2"/>
<evidence type="ECO:0000313" key="3">
    <source>
        <dbReference type="EMBL" id="BBD80491.1"/>
    </source>
</evidence>
<feature type="signal peptide" evidence="2">
    <location>
        <begin position="1"/>
        <end position="20"/>
    </location>
</feature>
<feature type="chain" id="PRO_5016269579" evidence="2">
    <location>
        <begin position="21"/>
        <end position="159"/>
    </location>
</feature>
<evidence type="ECO:0000256" key="1">
    <source>
        <dbReference type="SAM" id="MobiDB-lite"/>
    </source>
</evidence>
<keyword evidence="2" id="KW-0732">Signal</keyword>
<dbReference type="Proteomes" id="UP000270530">
    <property type="component" value="Chromosome"/>
</dbReference>
<organism evidence="3 4">
    <name type="scientific">Aerosticca soli</name>
    <dbReference type="NCBI Taxonomy" id="2010829"/>
    <lineage>
        <taxon>Bacteria</taxon>
        <taxon>Pseudomonadati</taxon>
        <taxon>Pseudomonadota</taxon>
        <taxon>Gammaproteobacteria</taxon>
        <taxon>Lysobacterales</taxon>
        <taxon>Rhodanobacteraceae</taxon>
        <taxon>Aerosticca</taxon>
    </lineage>
</organism>
<dbReference type="EMBL" id="AP018560">
    <property type="protein sequence ID" value="BBD80491.1"/>
    <property type="molecule type" value="Genomic_DNA"/>
</dbReference>
<evidence type="ECO:0000313" key="4">
    <source>
        <dbReference type="Proteomes" id="UP000270530"/>
    </source>
</evidence>
<name>A0A2Z6E716_9GAMM</name>
<keyword evidence="4" id="KW-1185">Reference proteome</keyword>
<sequence>MKPLRLACFAACLGTAAVCAQGTGQTLNLKLPADYPAASGTTAAQGAPVKAPAAATSSGAVTQAPSPYAKDPPGTWYGDTSGRLADTDTARAAPACDDATFNQPQLHGSVGMGVMGGNHVSGDYQAAGVTISQAFGHCGHPTGGMSISVGGTQGHYHVH</sequence>
<evidence type="ECO:0000256" key="2">
    <source>
        <dbReference type="SAM" id="SignalP"/>
    </source>
</evidence>
<accession>A0A2Z6E716</accession>
<proteinExistence type="predicted"/>
<protein>
    <submittedName>
        <fullName evidence="3">Uncharacterized protein</fullName>
    </submittedName>
</protein>
<feature type="region of interest" description="Disordered" evidence="1">
    <location>
        <begin position="58"/>
        <end position="83"/>
    </location>
</feature>
<gene>
    <name evidence="3" type="ORF">ALSL_1844</name>
</gene>
<dbReference type="AlphaFoldDB" id="A0A2Z6E716"/>